<evidence type="ECO:0000313" key="1">
    <source>
        <dbReference type="EMBL" id="SUG48220.1"/>
    </source>
</evidence>
<name>A0A379TDI3_SALER</name>
<organism evidence="1 2">
    <name type="scientific">Salmonella enterica subsp. arizonae</name>
    <dbReference type="NCBI Taxonomy" id="59203"/>
    <lineage>
        <taxon>Bacteria</taxon>
        <taxon>Pseudomonadati</taxon>
        <taxon>Pseudomonadota</taxon>
        <taxon>Gammaproteobacteria</taxon>
        <taxon>Enterobacterales</taxon>
        <taxon>Enterobacteriaceae</taxon>
        <taxon>Salmonella</taxon>
    </lineage>
</organism>
<dbReference type="AlphaFoldDB" id="A0A379TDI3"/>
<sequence>MKIKTSGYAGGFLFLFSSKYLLVSEGELHDSVKNFLLSLLLLEHTSALIVEIQHGDWHRLHLP</sequence>
<gene>
    <name evidence="1" type="ORF">NCTC8297_03515</name>
</gene>
<dbReference type="EMBL" id="UGXG01000002">
    <property type="protein sequence ID" value="SUG48220.1"/>
    <property type="molecule type" value="Genomic_DNA"/>
</dbReference>
<proteinExistence type="predicted"/>
<reference evidence="1 2" key="1">
    <citation type="submission" date="2018-06" db="EMBL/GenBank/DDBJ databases">
        <authorList>
            <consortium name="Pathogen Informatics"/>
            <person name="Doyle S."/>
        </authorList>
    </citation>
    <scope>NUCLEOTIDE SEQUENCE [LARGE SCALE GENOMIC DNA]</scope>
    <source>
        <strain evidence="1 2">NCTC8297</strain>
    </source>
</reference>
<evidence type="ECO:0000313" key="2">
    <source>
        <dbReference type="Proteomes" id="UP000254741"/>
    </source>
</evidence>
<accession>A0A379TDI3</accession>
<dbReference type="Proteomes" id="UP000254741">
    <property type="component" value="Unassembled WGS sequence"/>
</dbReference>
<protein>
    <submittedName>
        <fullName evidence="1">Uncharacterized protein</fullName>
    </submittedName>
</protein>